<reference evidence="1" key="1">
    <citation type="journal article" date="2015" name="Nature">
        <title>Complex archaea that bridge the gap between prokaryotes and eukaryotes.</title>
        <authorList>
            <person name="Spang A."/>
            <person name="Saw J.H."/>
            <person name="Jorgensen S.L."/>
            <person name="Zaremba-Niedzwiedzka K."/>
            <person name="Martijn J."/>
            <person name="Lind A.E."/>
            <person name="van Eijk R."/>
            <person name="Schleper C."/>
            <person name="Guy L."/>
            <person name="Ettema T.J."/>
        </authorList>
    </citation>
    <scope>NUCLEOTIDE SEQUENCE</scope>
</reference>
<organism evidence="1">
    <name type="scientific">marine sediment metagenome</name>
    <dbReference type="NCBI Taxonomy" id="412755"/>
    <lineage>
        <taxon>unclassified sequences</taxon>
        <taxon>metagenomes</taxon>
        <taxon>ecological metagenomes</taxon>
    </lineage>
</organism>
<name>A0A0F9FSZ9_9ZZZZ</name>
<protein>
    <submittedName>
        <fullName evidence="1">Uncharacterized protein</fullName>
    </submittedName>
</protein>
<comment type="caution">
    <text evidence="1">The sequence shown here is derived from an EMBL/GenBank/DDBJ whole genome shotgun (WGS) entry which is preliminary data.</text>
</comment>
<evidence type="ECO:0000313" key="1">
    <source>
        <dbReference type="EMBL" id="KKL81421.1"/>
    </source>
</evidence>
<proteinExistence type="predicted"/>
<dbReference type="EMBL" id="LAZR01022567">
    <property type="protein sequence ID" value="KKL81421.1"/>
    <property type="molecule type" value="Genomic_DNA"/>
</dbReference>
<dbReference type="AlphaFoldDB" id="A0A0F9FSZ9"/>
<sequence length="118" mass="13606">MLDRVYSRPTITLLFTPKDWVKARKAKRMYKLTDEEGPSYYDSLSDALDVIAGYYDYVMMRGCGQIMPDGLPVFNRPNVLTIDSINGAIDNFERRVVRWDAEIETGLTLSLDDEEEED</sequence>
<accession>A0A0F9FSZ9</accession>
<gene>
    <name evidence="1" type="ORF">LCGC14_1994890</name>
</gene>